<reference evidence="1" key="1">
    <citation type="journal article" date="2021" name="Proc. Natl. Acad. Sci. U.S.A.">
        <title>A Catalog of Tens of Thousands of Viruses from Human Metagenomes Reveals Hidden Associations with Chronic Diseases.</title>
        <authorList>
            <person name="Tisza M.J."/>
            <person name="Buck C.B."/>
        </authorList>
    </citation>
    <scope>NUCLEOTIDE SEQUENCE</scope>
    <source>
        <strain evidence="1">CtZUr4</strain>
    </source>
</reference>
<organism evidence="1">
    <name type="scientific">Siphoviridae sp. ctZUr4</name>
    <dbReference type="NCBI Taxonomy" id="2827892"/>
    <lineage>
        <taxon>Viruses</taxon>
        <taxon>Duplodnaviria</taxon>
        <taxon>Heunggongvirae</taxon>
        <taxon>Uroviricota</taxon>
        <taxon>Caudoviricetes</taxon>
    </lineage>
</organism>
<protein>
    <submittedName>
        <fullName evidence="1">Tail assembly chaperone protein</fullName>
    </submittedName>
</protein>
<dbReference type="EMBL" id="BK032677">
    <property type="protein sequence ID" value="DAF54316.1"/>
    <property type="molecule type" value="Genomic_DNA"/>
</dbReference>
<sequence>MIKTIKIDDKDVKFSFSLASFYIYKNQFGQDAMSVILPLLADVIGAIDPEIIVENGEISSEKLVKTAGDIFDQIISVEITEVADIIWAFAKAADDEIPEPALWYGNFEEFPLFDVGKELLPCLYDSLISKKKILKNTQIATTKKKSE</sequence>
<accession>A0A8S5STE8</accession>
<evidence type="ECO:0000313" key="1">
    <source>
        <dbReference type="EMBL" id="DAF54316.1"/>
    </source>
</evidence>
<proteinExistence type="predicted"/>
<name>A0A8S5STE8_9CAUD</name>